<dbReference type="CDD" id="cd04623">
    <property type="entry name" value="CBS_pair_bac_euk"/>
    <property type="match status" value="1"/>
</dbReference>
<dbReference type="InterPro" id="IPR046342">
    <property type="entry name" value="CBS_dom_sf"/>
</dbReference>
<keyword evidence="4" id="KW-0808">Transferase</keyword>
<accession>A0A191YV83</accession>
<sequence length="146" mass="15894">MKTAAQLLKLKVVQNRQVHSIAPDVMVLEALKIMAEKNVGALPVIEDGQVVGVISERDYARKVVLQGRSSVGTPVRAIMSAPVVTADSQQSIERCMAVMTDSHLRHLPVVEGGELIGLLSIGDLVKEAIVEQADLIRQLEHYIRGH</sequence>
<evidence type="ECO:0000256" key="1">
    <source>
        <dbReference type="ARBA" id="ARBA00023122"/>
    </source>
</evidence>
<evidence type="ECO:0000259" key="3">
    <source>
        <dbReference type="PROSITE" id="PS51371"/>
    </source>
</evidence>
<protein>
    <submittedName>
        <fullName evidence="4">Histidine kinase</fullName>
    </submittedName>
</protein>
<dbReference type="SMART" id="SM00116">
    <property type="entry name" value="CBS"/>
    <property type="match status" value="2"/>
</dbReference>
<reference evidence="4 5" key="1">
    <citation type="journal article" date="2018" name="Syst. Appl. Microbiol.">
        <title>Pseudomonas silesiensis sp. nov. strain A3T isolated from a biological pesticide sewage treatment plant and analysis of the complete genome sequence.</title>
        <authorList>
            <person name="Kaminski M.A."/>
            <person name="Furmanczyk E.M."/>
            <person name="Sobczak A."/>
            <person name="Dziembowski A."/>
            <person name="Lipinski L."/>
        </authorList>
    </citation>
    <scope>NUCLEOTIDE SEQUENCE [LARGE SCALE GENOMIC DNA]</scope>
    <source>
        <strain evidence="4 5">A3</strain>
    </source>
</reference>
<organism evidence="4 5">
    <name type="scientific">Pseudomonas silesiensis</name>
    <dbReference type="NCBI Taxonomy" id="1853130"/>
    <lineage>
        <taxon>Bacteria</taxon>
        <taxon>Pseudomonadati</taxon>
        <taxon>Pseudomonadota</taxon>
        <taxon>Gammaproteobacteria</taxon>
        <taxon>Pseudomonadales</taxon>
        <taxon>Pseudomonadaceae</taxon>
        <taxon>Pseudomonas</taxon>
    </lineage>
</organism>
<dbReference type="PROSITE" id="PS51371">
    <property type="entry name" value="CBS"/>
    <property type="match status" value="2"/>
</dbReference>
<dbReference type="PANTHER" id="PTHR43080:SF2">
    <property type="entry name" value="CBS DOMAIN-CONTAINING PROTEIN"/>
    <property type="match status" value="1"/>
</dbReference>
<dbReference type="InterPro" id="IPR051257">
    <property type="entry name" value="Diverse_CBS-Domain"/>
</dbReference>
<dbReference type="EMBL" id="CP014870">
    <property type="protein sequence ID" value="ANJ56641.1"/>
    <property type="molecule type" value="Genomic_DNA"/>
</dbReference>
<feature type="domain" description="CBS" evidence="3">
    <location>
        <begin position="14"/>
        <end position="70"/>
    </location>
</feature>
<dbReference type="RefSeq" id="WP_064678151.1">
    <property type="nucleotide sequence ID" value="NZ_CP014870.1"/>
</dbReference>
<name>A0A191YV83_9PSED</name>
<dbReference type="OrthoDB" id="9807125at2"/>
<keyword evidence="1 2" id="KW-0129">CBS domain</keyword>
<keyword evidence="5" id="KW-1185">Reference proteome</keyword>
<dbReference type="GO" id="GO:0016301">
    <property type="term" value="F:kinase activity"/>
    <property type="evidence" value="ECO:0007669"/>
    <property type="project" value="UniProtKB-KW"/>
</dbReference>
<keyword evidence="4" id="KW-0418">Kinase</keyword>
<dbReference type="AlphaFoldDB" id="A0A191YV83"/>
<dbReference type="PANTHER" id="PTHR43080">
    <property type="entry name" value="CBS DOMAIN-CONTAINING PROTEIN CBSX3, MITOCHONDRIAL"/>
    <property type="match status" value="1"/>
</dbReference>
<proteinExistence type="predicted"/>
<dbReference type="InterPro" id="IPR000644">
    <property type="entry name" value="CBS_dom"/>
</dbReference>
<dbReference type="KEGG" id="psil:PMA3_16410"/>
<dbReference type="STRING" id="1853130.PMA3_16410"/>
<dbReference type="Pfam" id="PF00571">
    <property type="entry name" value="CBS"/>
    <property type="match status" value="2"/>
</dbReference>
<evidence type="ECO:0000256" key="2">
    <source>
        <dbReference type="PROSITE-ProRule" id="PRU00703"/>
    </source>
</evidence>
<evidence type="ECO:0000313" key="5">
    <source>
        <dbReference type="Proteomes" id="UP000078354"/>
    </source>
</evidence>
<dbReference type="InterPro" id="IPR044725">
    <property type="entry name" value="CBSX3_CBS_dom"/>
</dbReference>
<dbReference type="SUPFAM" id="SSF54631">
    <property type="entry name" value="CBS-domain pair"/>
    <property type="match status" value="1"/>
</dbReference>
<dbReference type="Gene3D" id="3.10.580.10">
    <property type="entry name" value="CBS-domain"/>
    <property type="match status" value="1"/>
</dbReference>
<gene>
    <name evidence="4" type="ORF">PMA3_16410</name>
</gene>
<evidence type="ECO:0000313" key="4">
    <source>
        <dbReference type="EMBL" id="ANJ56641.1"/>
    </source>
</evidence>
<dbReference type="Proteomes" id="UP000078354">
    <property type="component" value="Chromosome"/>
</dbReference>
<feature type="domain" description="CBS" evidence="3">
    <location>
        <begin position="79"/>
        <end position="135"/>
    </location>
</feature>